<gene>
    <name evidence="6" type="ORF">DHM44_02910</name>
</gene>
<dbReference type="SUPFAM" id="SSF55874">
    <property type="entry name" value="ATPase domain of HSP90 chaperone/DNA topoisomerase II/histidine kinase"/>
    <property type="match status" value="1"/>
</dbReference>
<organism evidence="6 7">
    <name type="scientific">Flexistipes sinusarabici</name>
    <dbReference type="NCBI Taxonomy" id="2352"/>
    <lineage>
        <taxon>Bacteria</taxon>
        <taxon>Pseudomonadati</taxon>
        <taxon>Deferribacterota</taxon>
        <taxon>Deferribacteres</taxon>
        <taxon>Deferribacterales</taxon>
        <taxon>Flexistipitaceae</taxon>
        <taxon>Flexistipes</taxon>
    </lineage>
</organism>
<reference evidence="6 7" key="1">
    <citation type="journal article" date="2018" name="Nat. Biotechnol.">
        <title>A standardized bacterial taxonomy based on genome phylogeny substantially revises the tree of life.</title>
        <authorList>
            <person name="Parks D.H."/>
            <person name="Chuvochina M."/>
            <person name="Waite D.W."/>
            <person name="Rinke C."/>
            <person name="Skarshewski A."/>
            <person name="Chaumeil P.A."/>
            <person name="Hugenholtz P."/>
        </authorList>
    </citation>
    <scope>NUCLEOTIDE SEQUENCE [LARGE SCALE GENOMIC DNA]</scope>
    <source>
        <strain evidence="6">UBA8672</strain>
    </source>
</reference>
<protein>
    <recommendedName>
        <fullName evidence="2">histidine kinase</fullName>
        <ecNumber evidence="2">2.7.13.3</ecNumber>
    </recommendedName>
</protein>
<dbReference type="SMART" id="SM00387">
    <property type="entry name" value="HATPase_c"/>
    <property type="match status" value="1"/>
</dbReference>
<keyword evidence="4" id="KW-0812">Transmembrane</keyword>
<feature type="domain" description="Histidine kinase" evidence="5">
    <location>
        <begin position="251"/>
        <end position="453"/>
    </location>
</feature>
<keyword evidence="3" id="KW-0597">Phosphoprotein</keyword>
<keyword evidence="4" id="KW-0472">Membrane</keyword>
<dbReference type="Proteomes" id="UP000262325">
    <property type="component" value="Unassembled WGS sequence"/>
</dbReference>
<dbReference type="InterPro" id="IPR036097">
    <property type="entry name" value="HisK_dim/P_sf"/>
</dbReference>
<dbReference type="EMBL" id="DPPF01000063">
    <property type="protein sequence ID" value="HCW92611.1"/>
    <property type="molecule type" value="Genomic_DNA"/>
</dbReference>
<dbReference type="Pfam" id="PF02518">
    <property type="entry name" value="HATPase_c"/>
    <property type="match status" value="1"/>
</dbReference>
<evidence type="ECO:0000259" key="5">
    <source>
        <dbReference type="PROSITE" id="PS50109"/>
    </source>
</evidence>
<dbReference type="SMART" id="SM00388">
    <property type="entry name" value="HisKA"/>
    <property type="match status" value="1"/>
</dbReference>
<dbReference type="AlphaFoldDB" id="A0A3D5Q9T1"/>
<dbReference type="InterPro" id="IPR004358">
    <property type="entry name" value="Sig_transdc_His_kin-like_C"/>
</dbReference>
<dbReference type="InterPro" id="IPR003661">
    <property type="entry name" value="HisK_dim/P_dom"/>
</dbReference>
<dbReference type="PANTHER" id="PTHR43065">
    <property type="entry name" value="SENSOR HISTIDINE KINASE"/>
    <property type="match status" value="1"/>
</dbReference>
<dbReference type="Gene3D" id="6.10.340.10">
    <property type="match status" value="1"/>
</dbReference>
<keyword evidence="4" id="KW-1133">Transmembrane helix</keyword>
<dbReference type="InterPro" id="IPR036890">
    <property type="entry name" value="HATPase_C_sf"/>
</dbReference>
<dbReference type="Pfam" id="PF00512">
    <property type="entry name" value="HisKA"/>
    <property type="match status" value="1"/>
</dbReference>
<proteinExistence type="predicted"/>
<feature type="transmembrane region" description="Helical" evidence="4">
    <location>
        <begin position="15"/>
        <end position="36"/>
    </location>
</feature>
<dbReference type="InterPro" id="IPR005467">
    <property type="entry name" value="His_kinase_dom"/>
</dbReference>
<dbReference type="SUPFAM" id="SSF47384">
    <property type="entry name" value="Homodimeric domain of signal transducing histidine kinase"/>
    <property type="match status" value="1"/>
</dbReference>
<dbReference type="Gene3D" id="1.10.287.130">
    <property type="match status" value="1"/>
</dbReference>
<evidence type="ECO:0000313" key="7">
    <source>
        <dbReference type="Proteomes" id="UP000262325"/>
    </source>
</evidence>
<dbReference type="InterPro" id="IPR003594">
    <property type="entry name" value="HATPase_dom"/>
</dbReference>
<dbReference type="EC" id="2.7.13.3" evidence="2"/>
<dbReference type="CDD" id="cd00082">
    <property type="entry name" value="HisKA"/>
    <property type="match status" value="1"/>
</dbReference>
<dbReference type="PRINTS" id="PR00344">
    <property type="entry name" value="BCTRLSENSOR"/>
</dbReference>
<evidence type="ECO:0000256" key="3">
    <source>
        <dbReference type="ARBA" id="ARBA00022553"/>
    </source>
</evidence>
<evidence type="ECO:0000256" key="2">
    <source>
        <dbReference type="ARBA" id="ARBA00012438"/>
    </source>
</evidence>
<feature type="transmembrane region" description="Helical" evidence="4">
    <location>
        <begin position="153"/>
        <end position="175"/>
    </location>
</feature>
<dbReference type="GO" id="GO:0000155">
    <property type="term" value="F:phosphorelay sensor kinase activity"/>
    <property type="evidence" value="ECO:0007669"/>
    <property type="project" value="InterPro"/>
</dbReference>
<comment type="caution">
    <text evidence="6">The sequence shown here is derived from an EMBL/GenBank/DDBJ whole genome shotgun (WGS) entry which is preliminary data.</text>
</comment>
<dbReference type="Gene3D" id="3.30.565.10">
    <property type="entry name" value="Histidine kinase-like ATPase, C-terminal domain"/>
    <property type="match status" value="1"/>
</dbReference>
<name>A0A3D5Q9T1_FLESI</name>
<evidence type="ECO:0000313" key="6">
    <source>
        <dbReference type="EMBL" id="HCW92611.1"/>
    </source>
</evidence>
<dbReference type="PROSITE" id="PS50109">
    <property type="entry name" value="HIS_KIN"/>
    <property type="match status" value="1"/>
</dbReference>
<sequence length="454" mass="51696">MTFKKFLPQKFTNRIILLIGFLGVITAAVNTSFTIYTNYKNTYEKVFNSIEIQYDIFADDFAEAMLLEDIYSIYSEVNEINKSFGFISNIYVLDAKGEYFTDANATRKMPDNISEDITVNKAIKAGETTIGKIIFVLNKNEIQKGIFSDVSRLVFVNIFIVIMGVLLGIVLARFLSNPLKQLSYQISNINPLKIPEELHTPAFSSYEVEQLKNTLHDLSYRLKESISQIKQQQREINKAERLASIGTMAAGLAHELKNPIMSLKLISDALQKEYADKDFNLKKDMEMISRQSDRLVKRINTFLAYAKPIESKIIEINIPEFVKYLKDLFSKYMDNVYIEYNYHSTGNFKTDAEMLAQVLENLVQNSYEAGAENITISFYFENNRFIIKYFDNGSGLETSDKDEIFRPFFTTKESGTGLGLAMCEKILENLGGSISVIDINYGAGFFIGINQNGL</sequence>
<comment type="catalytic activity">
    <reaction evidence="1">
        <text>ATP + protein L-histidine = ADP + protein N-phospho-L-histidine.</text>
        <dbReference type="EC" id="2.7.13.3"/>
    </reaction>
</comment>
<evidence type="ECO:0000256" key="4">
    <source>
        <dbReference type="SAM" id="Phobius"/>
    </source>
</evidence>
<accession>A0A3D5Q9T1</accession>
<evidence type="ECO:0000256" key="1">
    <source>
        <dbReference type="ARBA" id="ARBA00000085"/>
    </source>
</evidence>